<sequence>MTRRRLAALVTLAALAIGGIGIVFAIGLPNLGRVPASGSVTAVGAPEARTGVDDFRFASFDAIYQLDRDVEARSTLHTTEHLVAVFPDIDQNRGIRRAIPAVYDGHSTQLDVVSVSDADGTPRPYTSERDGDFLVLTIAVPEGQYVHGEQHYVIEYTERDVTRYFSDTGVDEFYRDVNGTGWAQPFGEVSARLELAPAVAAAATGDASCYQGAEGSTARCSIDREGTGFVAHARDLGPRQNMTIAVAFREGTFVAPPFDLFALFPPFLIAGLGVILATIIAAVVYRIFGLRAAEGRGTIVAWYEPPENVTVPLAANLLGVPQRAFTASILDLAVRGKVRLLHDPAADAYGIRLLDRTGVSPDERHMVSRLFWSGSRVSPEVSDGLVKPDLDIRWFEPRERALGLIAASVRKHADALALSAGLRRKPSARPVGSWCSGCSSVSRCLW</sequence>
<keyword evidence="4" id="KW-1185">Reference proteome</keyword>
<dbReference type="RefSeq" id="WP_348533862.1">
    <property type="nucleotide sequence ID" value="NZ_BSVA01000001.1"/>
</dbReference>
<evidence type="ECO:0000259" key="2">
    <source>
        <dbReference type="Pfam" id="PF09972"/>
    </source>
</evidence>
<comment type="caution">
    <text evidence="3">The sequence shown here is derived from an EMBL/GenBank/DDBJ whole genome shotgun (WGS) entry which is preliminary data.</text>
</comment>
<dbReference type="Proteomes" id="UP001157069">
    <property type="component" value="Unassembled WGS sequence"/>
</dbReference>
<reference evidence="4" key="1">
    <citation type="journal article" date="2019" name="Int. J. Syst. Evol. Microbiol.">
        <title>The Global Catalogue of Microorganisms (GCM) 10K type strain sequencing project: providing services to taxonomists for standard genome sequencing and annotation.</title>
        <authorList>
            <consortium name="The Broad Institute Genomics Platform"/>
            <consortium name="The Broad Institute Genome Sequencing Center for Infectious Disease"/>
            <person name="Wu L."/>
            <person name="Ma J."/>
        </authorList>
    </citation>
    <scope>NUCLEOTIDE SEQUENCE [LARGE SCALE GENOMIC DNA]</scope>
    <source>
        <strain evidence="4">NBRC 108755</strain>
    </source>
</reference>
<keyword evidence="1" id="KW-0472">Membrane</keyword>
<feature type="domain" description="DUF2207" evidence="2">
    <location>
        <begin position="64"/>
        <end position="248"/>
    </location>
</feature>
<keyword evidence="1" id="KW-1133">Transmembrane helix</keyword>
<organism evidence="3 4">
    <name type="scientific">Homoserinibacter gongjuensis</name>
    <dbReference type="NCBI Taxonomy" id="1162968"/>
    <lineage>
        <taxon>Bacteria</taxon>
        <taxon>Bacillati</taxon>
        <taxon>Actinomycetota</taxon>
        <taxon>Actinomycetes</taxon>
        <taxon>Micrococcales</taxon>
        <taxon>Microbacteriaceae</taxon>
        <taxon>Homoserinibacter</taxon>
    </lineage>
</organism>
<dbReference type="Pfam" id="PF09972">
    <property type="entry name" value="DUF2207"/>
    <property type="match status" value="1"/>
</dbReference>
<keyword evidence="1" id="KW-0812">Transmembrane</keyword>
<accession>A0ABQ6JUQ9</accession>
<gene>
    <name evidence="3" type="ORF">GCM10025869_25670</name>
</gene>
<dbReference type="InterPro" id="IPR018702">
    <property type="entry name" value="DUF2207"/>
</dbReference>
<feature type="transmembrane region" description="Helical" evidence="1">
    <location>
        <begin position="267"/>
        <end position="288"/>
    </location>
</feature>
<evidence type="ECO:0000313" key="3">
    <source>
        <dbReference type="EMBL" id="GMA92038.1"/>
    </source>
</evidence>
<dbReference type="EMBL" id="BSVA01000001">
    <property type="protein sequence ID" value="GMA92038.1"/>
    <property type="molecule type" value="Genomic_DNA"/>
</dbReference>
<name>A0ABQ6JUQ9_9MICO</name>
<evidence type="ECO:0000256" key="1">
    <source>
        <dbReference type="SAM" id="Phobius"/>
    </source>
</evidence>
<evidence type="ECO:0000313" key="4">
    <source>
        <dbReference type="Proteomes" id="UP001157069"/>
    </source>
</evidence>
<protein>
    <recommendedName>
        <fullName evidence="2">DUF2207 domain-containing protein</fullName>
    </recommendedName>
</protein>
<proteinExistence type="predicted"/>